<evidence type="ECO:0000256" key="1">
    <source>
        <dbReference type="ARBA" id="ARBA00022737"/>
    </source>
</evidence>
<dbReference type="SUPFAM" id="SSF54928">
    <property type="entry name" value="RNA-binding domain, RBD"/>
    <property type="match status" value="2"/>
</dbReference>
<reference evidence="7" key="2">
    <citation type="submission" date="2025-08" db="UniProtKB">
        <authorList>
            <consortium name="RefSeq"/>
        </authorList>
    </citation>
    <scope>IDENTIFICATION</scope>
</reference>
<dbReference type="CDD" id="cd12460">
    <property type="entry name" value="RRM2_CID8_like"/>
    <property type="match status" value="1"/>
</dbReference>
<feature type="compositionally biased region" description="Low complexity" evidence="4">
    <location>
        <begin position="83"/>
        <end position="98"/>
    </location>
</feature>
<organism evidence="6 7">
    <name type="scientific">Gossypium hirsutum</name>
    <name type="common">Upland cotton</name>
    <name type="synonym">Gossypium mexicanum</name>
    <dbReference type="NCBI Taxonomy" id="3635"/>
    <lineage>
        <taxon>Eukaryota</taxon>
        <taxon>Viridiplantae</taxon>
        <taxon>Streptophyta</taxon>
        <taxon>Embryophyta</taxon>
        <taxon>Tracheophyta</taxon>
        <taxon>Spermatophyta</taxon>
        <taxon>Magnoliopsida</taxon>
        <taxon>eudicotyledons</taxon>
        <taxon>Gunneridae</taxon>
        <taxon>Pentapetalae</taxon>
        <taxon>rosids</taxon>
        <taxon>malvids</taxon>
        <taxon>Malvales</taxon>
        <taxon>Malvaceae</taxon>
        <taxon>Malvoideae</taxon>
        <taxon>Gossypium</taxon>
    </lineage>
</organism>
<feature type="domain" description="RRM" evidence="5">
    <location>
        <begin position="118"/>
        <end position="192"/>
    </location>
</feature>
<dbReference type="InterPro" id="IPR034823">
    <property type="entry name" value="CID8-like_RRM1"/>
</dbReference>
<evidence type="ECO:0000256" key="2">
    <source>
        <dbReference type="ARBA" id="ARBA00022884"/>
    </source>
</evidence>
<dbReference type="PANTHER" id="PTHR32343">
    <property type="entry name" value="SERINE/ARGININE-RICH SPLICING FACTOR"/>
    <property type="match status" value="1"/>
</dbReference>
<dbReference type="Gene3D" id="3.30.70.330">
    <property type="match status" value="2"/>
</dbReference>
<dbReference type="Pfam" id="PF00076">
    <property type="entry name" value="RRM_1"/>
    <property type="match status" value="2"/>
</dbReference>
<evidence type="ECO:0000256" key="4">
    <source>
        <dbReference type="SAM" id="MobiDB-lite"/>
    </source>
</evidence>
<feature type="region of interest" description="Disordered" evidence="4">
    <location>
        <begin position="63"/>
        <end position="102"/>
    </location>
</feature>
<protein>
    <submittedName>
        <fullName evidence="7">Polyadenylate-binding protein-interacting protein 9 isoform X2</fullName>
    </submittedName>
</protein>
<dbReference type="InterPro" id="IPR035979">
    <property type="entry name" value="RBD_domain_sf"/>
</dbReference>
<evidence type="ECO:0000256" key="3">
    <source>
        <dbReference type="PROSITE-ProRule" id="PRU00176"/>
    </source>
</evidence>
<evidence type="ECO:0000313" key="7">
    <source>
        <dbReference type="RefSeq" id="XP_040930184.1"/>
    </source>
</evidence>
<dbReference type="InterPro" id="IPR009818">
    <property type="entry name" value="PAM2_motif"/>
</dbReference>
<dbReference type="InterPro" id="IPR012677">
    <property type="entry name" value="Nucleotide-bd_a/b_plait_sf"/>
</dbReference>
<keyword evidence="1" id="KW-0677">Repeat</keyword>
<dbReference type="CDD" id="cd12459">
    <property type="entry name" value="RRM1_CID8_like"/>
    <property type="match status" value="1"/>
</dbReference>
<gene>
    <name evidence="7" type="primary">LOC107932691</name>
</gene>
<evidence type="ECO:0000259" key="5">
    <source>
        <dbReference type="PROSITE" id="PS50102"/>
    </source>
</evidence>
<keyword evidence="2 3" id="KW-0694">RNA-binding</keyword>
<dbReference type="Proteomes" id="UP000818029">
    <property type="component" value="Chromosome A01"/>
</dbReference>
<dbReference type="GeneID" id="107932691"/>
<reference evidence="6" key="1">
    <citation type="journal article" date="2020" name="Nat. Genet.">
        <title>Genomic diversifications of five Gossypium allopolyploid species and their impact on cotton improvement.</title>
        <authorList>
            <person name="Chen Z.J."/>
            <person name="Sreedasyam A."/>
            <person name="Ando A."/>
            <person name="Song Q."/>
            <person name="De Santiago L.M."/>
            <person name="Hulse-Kemp A.M."/>
            <person name="Ding M."/>
            <person name="Ye W."/>
            <person name="Kirkbride R.C."/>
            <person name="Jenkins J."/>
            <person name="Plott C."/>
            <person name="Lovell J."/>
            <person name="Lin Y.M."/>
            <person name="Vaughn R."/>
            <person name="Liu B."/>
            <person name="Simpson S."/>
            <person name="Scheffler B.E."/>
            <person name="Wen L."/>
            <person name="Saski C.A."/>
            <person name="Grover C.E."/>
            <person name="Hu G."/>
            <person name="Conover J.L."/>
            <person name="Carlson J.W."/>
            <person name="Shu S."/>
            <person name="Boston L.B."/>
            <person name="Williams M."/>
            <person name="Peterson D.G."/>
            <person name="McGee K."/>
            <person name="Jones D.C."/>
            <person name="Wendel J.F."/>
            <person name="Stelly D.M."/>
            <person name="Grimwood J."/>
            <person name="Schmutz J."/>
        </authorList>
    </citation>
    <scope>NUCLEOTIDE SEQUENCE [LARGE SCALE GENOMIC DNA]</scope>
    <source>
        <strain evidence="6">cv. TM-1</strain>
    </source>
</reference>
<keyword evidence="6" id="KW-1185">Reference proteome</keyword>
<dbReference type="RefSeq" id="XP_040930184.1">
    <property type="nucleotide sequence ID" value="XM_041074250.1"/>
</dbReference>
<dbReference type="PANTHER" id="PTHR32343:SF22">
    <property type="entry name" value="LD29830P"/>
    <property type="match status" value="1"/>
</dbReference>
<sequence length="302" mass="33285">MAAVADKSGEAALVAAAANDKKNSLVVETPKSESKEFNVQNLVDMFTKLNPLAKEFFPSSYQQNQTKNDGKFNQVPVGNKSVGNENFSNRGRRNNSNQGRRRLNGKAFRAQRDDSIRQTVYVSDIDQNVTEEQLAGLFSNCGQVVDCRVCGDPHSVLRFAFVEFADEGARAALNLNGIMLGFYPVRVLPSKTAILPVNPTFLPRSEDEREMCTRTVYCTNIDKKVSQAEVKNFFESACGEVTRLRLLGDNVHSTRIAFVEFAMAESAIVALNCSGMVLGTQPIRVSPSKTPVRPRVARPTLV</sequence>
<feature type="domain" description="RRM" evidence="5">
    <location>
        <begin position="214"/>
        <end position="290"/>
    </location>
</feature>
<dbReference type="InterPro" id="IPR034825">
    <property type="entry name" value="CID8-like_RRM2"/>
</dbReference>
<dbReference type="Pfam" id="PF07145">
    <property type="entry name" value="PAM2"/>
    <property type="match status" value="1"/>
</dbReference>
<name>A0ABM2YI04_GOSHI</name>
<evidence type="ECO:0000313" key="6">
    <source>
        <dbReference type="Proteomes" id="UP000818029"/>
    </source>
</evidence>
<proteinExistence type="predicted"/>
<dbReference type="PROSITE" id="PS50102">
    <property type="entry name" value="RRM"/>
    <property type="match status" value="2"/>
</dbReference>
<accession>A0ABM2YI04</accession>
<dbReference type="SMART" id="SM00360">
    <property type="entry name" value="RRM"/>
    <property type="match status" value="2"/>
</dbReference>
<dbReference type="InterPro" id="IPR000504">
    <property type="entry name" value="RRM_dom"/>
</dbReference>